<protein>
    <recommendedName>
        <fullName evidence="10">Cytochrome c oxidase polypeptide VIIA</fullName>
    </recommendedName>
</protein>
<dbReference type="GO" id="GO:0004129">
    <property type="term" value="F:cytochrome-c oxidase activity"/>
    <property type="evidence" value="ECO:0007669"/>
    <property type="project" value="TreeGrafter"/>
</dbReference>
<evidence type="ECO:0000313" key="9">
    <source>
        <dbReference type="Proteomes" id="UP000054477"/>
    </source>
</evidence>
<comment type="subcellular location">
    <subcellularLocation>
        <location evidence="1">Mitochondrion inner membrane</location>
    </subcellularLocation>
</comment>
<dbReference type="EMBL" id="KN838540">
    <property type="protein sequence ID" value="KIK08827.1"/>
    <property type="molecule type" value="Genomic_DNA"/>
</dbReference>
<dbReference type="CDD" id="cd22888">
    <property type="entry name" value="CcO_VIIa_fungal"/>
    <property type="match status" value="1"/>
</dbReference>
<reference evidence="9" key="2">
    <citation type="submission" date="2015-01" db="EMBL/GenBank/DDBJ databases">
        <title>Evolutionary Origins and Diversification of the Mycorrhizal Mutualists.</title>
        <authorList>
            <consortium name="DOE Joint Genome Institute"/>
            <consortium name="Mycorrhizal Genomics Consortium"/>
            <person name="Kohler A."/>
            <person name="Kuo A."/>
            <person name="Nagy L.G."/>
            <person name="Floudas D."/>
            <person name="Copeland A."/>
            <person name="Barry K.W."/>
            <person name="Cichocki N."/>
            <person name="Veneault-Fourrey C."/>
            <person name="LaButti K."/>
            <person name="Lindquist E.A."/>
            <person name="Lipzen A."/>
            <person name="Lundell T."/>
            <person name="Morin E."/>
            <person name="Murat C."/>
            <person name="Riley R."/>
            <person name="Ohm R."/>
            <person name="Sun H."/>
            <person name="Tunlid A."/>
            <person name="Henrissat B."/>
            <person name="Grigoriev I.V."/>
            <person name="Hibbett D.S."/>
            <person name="Martin F."/>
        </authorList>
    </citation>
    <scope>NUCLEOTIDE SEQUENCE [LARGE SCALE GENOMIC DNA]</scope>
    <source>
        <strain evidence="9">LaAM-08-1</strain>
    </source>
</reference>
<evidence type="ECO:0000313" key="8">
    <source>
        <dbReference type="EMBL" id="KIK08827.1"/>
    </source>
</evidence>
<dbReference type="GO" id="GO:0006123">
    <property type="term" value="P:mitochondrial electron transport, cytochrome c to oxygen"/>
    <property type="evidence" value="ECO:0007669"/>
    <property type="project" value="TreeGrafter"/>
</dbReference>
<sequence>MIAPITGKLRKRFWLDVGCSIGLGVAAGYAYWYGVHLKALERQENFYIKLERDRVKAQSS</sequence>
<evidence type="ECO:0000256" key="5">
    <source>
        <dbReference type="ARBA" id="ARBA00023128"/>
    </source>
</evidence>
<dbReference type="AlphaFoldDB" id="A0A0C9YEF1"/>
<gene>
    <name evidence="8" type="ORF">K443DRAFT_83836</name>
</gene>
<evidence type="ECO:0000256" key="3">
    <source>
        <dbReference type="ARBA" id="ARBA00022792"/>
    </source>
</evidence>
<accession>A0A0C9YEF1</accession>
<evidence type="ECO:0008006" key="10">
    <source>
        <dbReference type="Google" id="ProtNLM"/>
    </source>
</evidence>
<evidence type="ECO:0000256" key="1">
    <source>
        <dbReference type="ARBA" id="ARBA00004273"/>
    </source>
</evidence>
<keyword evidence="9" id="KW-1185">Reference proteome</keyword>
<keyword evidence="6 7" id="KW-0472">Membrane</keyword>
<dbReference type="Proteomes" id="UP000054477">
    <property type="component" value="Unassembled WGS sequence"/>
</dbReference>
<evidence type="ECO:0000256" key="2">
    <source>
        <dbReference type="ARBA" id="ARBA00022692"/>
    </source>
</evidence>
<keyword evidence="5" id="KW-0496">Mitochondrion</keyword>
<dbReference type="OrthoDB" id="2317211at2759"/>
<organism evidence="8 9">
    <name type="scientific">Laccaria amethystina LaAM-08-1</name>
    <dbReference type="NCBI Taxonomy" id="1095629"/>
    <lineage>
        <taxon>Eukaryota</taxon>
        <taxon>Fungi</taxon>
        <taxon>Dikarya</taxon>
        <taxon>Basidiomycota</taxon>
        <taxon>Agaricomycotina</taxon>
        <taxon>Agaricomycetes</taxon>
        <taxon>Agaricomycetidae</taxon>
        <taxon>Agaricales</taxon>
        <taxon>Agaricineae</taxon>
        <taxon>Hydnangiaceae</taxon>
        <taxon>Laccaria</taxon>
    </lineage>
</organism>
<dbReference type="STRING" id="1095629.A0A0C9YEF1"/>
<evidence type="ECO:0000256" key="6">
    <source>
        <dbReference type="ARBA" id="ARBA00023136"/>
    </source>
</evidence>
<dbReference type="HOGENOM" id="CLU_196969_0_0_1"/>
<dbReference type="PANTHER" id="PTHR28264">
    <property type="entry name" value="CYTOCHROME C OXIDASE SUBUNIT 7A"/>
    <property type="match status" value="1"/>
</dbReference>
<proteinExistence type="predicted"/>
<name>A0A0C9YEF1_9AGAR</name>
<dbReference type="GO" id="GO:0005743">
    <property type="term" value="C:mitochondrial inner membrane"/>
    <property type="evidence" value="ECO:0007669"/>
    <property type="project" value="UniProtKB-SubCell"/>
</dbReference>
<evidence type="ECO:0000256" key="4">
    <source>
        <dbReference type="ARBA" id="ARBA00022989"/>
    </source>
</evidence>
<evidence type="ECO:0000256" key="7">
    <source>
        <dbReference type="SAM" id="Phobius"/>
    </source>
</evidence>
<keyword evidence="3" id="KW-0999">Mitochondrion inner membrane</keyword>
<dbReference type="PANTHER" id="PTHR28264:SF1">
    <property type="entry name" value="CYTOCHROME C OXIDASE SUBUNIT 6C"/>
    <property type="match status" value="1"/>
</dbReference>
<keyword evidence="4 7" id="KW-1133">Transmembrane helix</keyword>
<reference evidence="8 9" key="1">
    <citation type="submission" date="2014-04" db="EMBL/GenBank/DDBJ databases">
        <authorList>
            <consortium name="DOE Joint Genome Institute"/>
            <person name="Kuo A."/>
            <person name="Kohler A."/>
            <person name="Nagy L.G."/>
            <person name="Floudas D."/>
            <person name="Copeland A."/>
            <person name="Barry K.W."/>
            <person name="Cichocki N."/>
            <person name="Veneault-Fourrey C."/>
            <person name="LaButti K."/>
            <person name="Lindquist E.A."/>
            <person name="Lipzen A."/>
            <person name="Lundell T."/>
            <person name="Morin E."/>
            <person name="Murat C."/>
            <person name="Sun H."/>
            <person name="Tunlid A."/>
            <person name="Henrissat B."/>
            <person name="Grigoriev I.V."/>
            <person name="Hibbett D.S."/>
            <person name="Martin F."/>
            <person name="Nordberg H.P."/>
            <person name="Cantor M.N."/>
            <person name="Hua S.X."/>
        </authorList>
    </citation>
    <scope>NUCLEOTIDE SEQUENCE [LARGE SCALE GENOMIC DNA]</scope>
    <source>
        <strain evidence="8 9">LaAM-08-1</strain>
    </source>
</reference>
<feature type="transmembrane region" description="Helical" evidence="7">
    <location>
        <begin position="12"/>
        <end position="32"/>
    </location>
</feature>
<keyword evidence="2 7" id="KW-0812">Transmembrane</keyword>